<reference evidence="1 2" key="1">
    <citation type="submission" date="2012-02" db="EMBL/GenBank/DDBJ databases">
        <title>Complete genome sequence of Phycisphaera mikurensis NBRC 102666.</title>
        <authorList>
            <person name="Ankai A."/>
            <person name="Hosoyama A."/>
            <person name="Terui Y."/>
            <person name="Sekine M."/>
            <person name="Fukai R."/>
            <person name="Kato Y."/>
            <person name="Nakamura S."/>
            <person name="Yamada-Narita S."/>
            <person name="Kawakoshi A."/>
            <person name="Fukunaga Y."/>
            <person name="Yamazaki S."/>
            <person name="Fujita N."/>
        </authorList>
    </citation>
    <scope>NUCLEOTIDE SEQUENCE [LARGE SCALE GENOMIC DNA]</scope>
    <source>
        <strain evidence="2">NBRC 102666 / KCTC 22515 / FYK2301M01</strain>
        <plasmid evidence="1 2">pPSMK1</plasmid>
    </source>
</reference>
<evidence type="ECO:0000313" key="2">
    <source>
        <dbReference type="Proteomes" id="UP000007881"/>
    </source>
</evidence>
<gene>
    <name evidence="1" type="ordered locus">PSMK_p00590</name>
</gene>
<organism evidence="1 2">
    <name type="scientific">Phycisphaera mikurensis (strain NBRC 102666 / KCTC 22515 / FYK2301M01)</name>
    <dbReference type="NCBI Taxonomy" id="1142394"/>
    <lineage>
        <taxon>Bacteria</taxon>
        <taxon>Pseudomonadati</taxon>
        <taxon>Planctomycetota</taxon>
        <taxon>Phycisphaerae</taxon>
        <taxon>Phycisphaerales</taxon>
        <taxon>Phycisphaeraceae</taxon>
        <taxon>Phycisphaera</taxon>
    </lineage>
</organism>
<protein>
    <submittedName>
        <fullName evidence="1">Uncharacterized protein</fullName>
    </submittedName>
</protein>
<dbReference type="Proteomes" id="UP000007881">
    <property type="component" value="Plasmid pPSMK1"/>
</dbReference>
<geneLocation type="plasmid" evidence="1 2">
    <name>pPSMK1</name>
</geneLocation>
<keyword evidence="2" id="KW-1185">Reference proteome</keyword>
<dbReference type="EMBL" id="AP012339">
    <property type="protein sequence ID" value="BAM05421.1"/>
    <property type="molecule type" value="Genomic_DNA"/>
</dbReference>
<dbReference type="HOGENOM" id="CLU_888116_0_0_0"/>
<proteinExistence type="predicted"/>
<name>I0IJI3_PHYMF</name>
<dbReference type="AlphaFoldDB" id="I0IJI3"/>
<evidence type="ECO:0000313" key="1">
    <source>
        <dbReference type="EMBL" id="BAM05421.1"/>
    </source>
</evidence>
<sequence>MIPKCVDHWRGGGTVPQHAELDHYFGRTLDRELAKLVANGRQPLLSALANADRIRIQHETDDPCSSDVWAYPKGEMSPGKAAKAGAAVLQFHPDGESPLTFSIRASPMDLARLRRTEPLNLRLHAEGGVADLRLGGAALVRAAFLMWFRSDPMFAFCNNLRGWIVDPFVQAFQEDRRLEECGDLYDRFEGSVKVLSIKPNPRPEQVEALDSLKAGHYVMHTTTQRFPDLAPFAISALLRGSRHASLAITLPFATRPENREESLQLYRRYQTDPAWPHTRTFVRLEPGAFDVYTGLPGPDAERKSFRSGTKLAA</sequence>
<dbReference type="KEGG" id="phm:PSMK_p00590"/>
<accession>I0IJI3</accession>
<keyword evidence="1" id="KW-0614">Plasmid</keyword>